<evidence type="ECO:0000256" key="8">
    <source>
        <dbReference type="ARBA" id="ARBA00044464"/>
    </source>
</evidence>
<dbReference type="PANTHER" id="PTHR31851">
    <property type="entry name" value="FE(2+)/MN(2+) TRANSPORTER PCL1"/>
    <property type="match status" value="1"/>
</dbReference>
<keyword evidence="3" id="KW-0406">Ion transport</keyword>
<evidence type="ECO:0000256" key="1">
    <source>
        <dbReference type="ARBA" id="ARBA00004128"/>
    </source>
</evidence>
<dbReference type="InterPro" id="IPR008217">
    <property type="entry name" value="Ccc1_fam"/>
</dbReference>
<dbReference type="Pfam" id="PF01988">
    <property type="entry name" value="VIT1"/>
    <property type="match status" value="1"/>
</dbReference>
<keyword evidence="3" id="KW-0813">Transport</keyword>
<dbReference type="CDD" id="cd02432">
    <property type="entry name" value="Nodulin-21_like_1"/>
    <property type="match status" value="1"/>
</dbReference>
<comment type="caution">
    <text evidence="11">The sequence shown here is derived from an EMBL/GenBank/DDBJ whole genome shotgun (WGS) entry which is preliminary data.</text>
</comment>
<sequence length="268" mass="28187">MSSVSEQTEGRERRDSPTGGDLEEPLVVVHEAAPEFDEHIHYSHRAPWLRAFVLGANDGLVSVSSIMLGVAGGSSELKIMRLAGVAGWIAGALSMACGEYISVSSQRDTEAADVEKERREQEKGPAARAHELEELTQIYCNRGLSPDLARQVAEELTEKDAVRAHARDELGIDIDELANPWQAAIVSCLAFTLGAIIPILAGGFIADYKTRLYVTSAAATGGLALFGLIGAALGGADVTVGASRVVIGGWLAMAATFGIGNLFGVDPA</sequence>
<evidence type="ECO:0000256" key="4">
    <source>
        <dbReference type="ARBA" id="ARBA00022554"/>
    </source>
</evidence>
<name>A0ABQ7H6U2_DUNSA</name>
<dbReference type="EMBL" id="MU069459">
    <property type="protein sequence ID" value="KAF5842572.1"/>
    <property type="molecule type" value="Genomic_DNA"/>
</dbReference>
<evidence type="ECO:0000256" key="6">
    <source>
        <dbReference type="ARBA" id="ARBA00022989"/>
    </source>
</evidence>
<evidence type="ECO:0000256" key="10">
    <source>
        <dbReference type="SAM" id="Phobius"/>
    </source>
</evidence>
<keyword evidence="5 10" id="KW-0812">Transmembrane</keyword>
<organism evidence="11 12">
    <name type="scientific">Dunaliella salina</name>
    <name type="common">Green alga</name>
    <name type="synonym">Protococcus salinus</name>
    <dbReference type="NCBI Taxonomy" id="3046"/>
    <lineage>
        <taxon>Eukaryota</taxon>
        <taxon>Viridiplantae</taxon>
        <taxon>Chlorophyta</taxon>
        <taxon>core chlorophytes</taxon>
        <taxon>Chlorophyceae</taxon>
        <taxon>CS clade</taxon>
        <taxon>Chlamydomonadales</taxon>
        <taxon>Dunaliellaceae</taxon>
        <taxon>Dunaliella</taxon>
    </lineage>
</organism>
<evidence type="ECO:0000256" key="9">
    <source>
        <dbReference type="SAM" id="MobiDB-lite"/>
    </source>
</evidence>
<keyword evidence="3" id="KW-0410">Iron transport</keyword>
<feature type="region of interest" description="Disordered" evidence="9">
    <location>
        <begin position="1"/>
        <end position="24"/>
    </location>
</feature>
<keyword evidence="3" id="KW-0408">Iron</keyword>
<evidence type="ECO:0000313" key="11">
    <source>
        <dbReference type="EMBL" id="KAF5842572.1"/>
    </source>
</evidence>
<keyword evidence="4" id="KW-0926">Vacuole</keyword>
<reference evidence="11" key="1">
    <citation type="submission" date="2017-08" db="EMBL/GenBank/DDBJ databases">
        <authorList>
            <person name="Polle J.E."/>
            <person name="Barry K."/>
            <person name="Cushman J."/>
            <person name="Schmutz J."/>
            <person name="Tran D."/>
            <person name="Hathwaick L.T."/>
            <person name="Yim W.C."/>
            <person name="Jenkins J."/>
            <person name="Mckie-Krisberg Z.M."/>
            <person name="Prochnik S."/>
            <person name="Lindquist E."/>
            <person name="Dockter R.B."/>
            <person name="Adam C."/>
            <person name="Molina H."/>
            <person name="Bunkerborg J."/>
            <person name="Jin E."/>
            <person name="Buchheim M."/>
            <person name="Magnuson J."/>
        </authorList>
    </citation>
    <scope>NUCLEOTIDE SEQUENCE</scope>
    <source>
        <strain evidence="11">CCAP 19/18</strain>
    </source>
</reference>
<evidence type="ECO:0000256" key="3">
    <source>
        <dbReference type="ARBA" id="ARBA00022496"/>
    </source>
</evidence>
<comment type="subcellular location">
    <subcellularLocation>
        <location evidence="1">Vacuole membrane</location>
        <topology evidence="1">Multi-pass membrane protein</topology>
    </subcellularLocation>
</comment>
<keyword evidence="12" id="KW-1185">Reference proteome</keyword>
<comment type="catalytic activity">
    <reaction evidence="8">
        <text>Fe(2+)(in) = Fe(2+)(out)</text>
        <dbReference type="Rhea" id="RHEA:28486"/>
        <dbReference type="ChEBI" id="CHEBI:29033"/>
    </reaction>
    <physiologicalReaction direction="left-to-right" evidence="8">
        <dbReference type="Rhea" id="RHEA:28487"/>
    </physiologicalReaction>
</comment>
<evidence type="ECO:0000256" key="2">
    <source>
        <dbReference type="ARBA" id="ARBA00007049"/>
    </source>
</evidence>
<proteinExistence type="inferred from homology"/>
<evidence type="ECO:0000256" key="7">
    <source>
        <dbReference type="ARBA" id="ARBA00023136"/>
    </source>
</evidence>
<comment type="similarity">
    <text evidence="2">Belongs to the CCC1 family.</text>
</comment>
<protein>
    <submittedName>
        <fullName evidence="11">Ccc1 family</fullName>
    </submittedName>
</protein>
<evidence type="ECO:0000256" key="5">
    <source>
        <dbReference type="ARBA" id="ARBA00022692"/>
    </source>
</evidence>
<dbReference type="Proteomes" id="UP000815325">
    <property type="component" value="Unassembled WGS sequence"/>
</dbReference>
<keyword evidence="6 10" id="KW-1133">Transmembrane helix</keyword>
<feature type="transmembrane region" description="Helical" evidence="10">
    <location>
        <begin position="245"/>
        <end position="265"/>
    </location>
</feature>
<accession>A0ABQ7H6U2</accession>
<feature type="transmembrane region" description="Helical" evidence="10">
    <location>
        <begin position="212"/>
        <end position="233"/>
    </location>
</feature>
<keyword evidence="7 10" id="KW-0472">Membrane</keyword>
<feature type="transmembrane region" description="Helical" evidence="10">
    <location>
        <begin position="183"/>
        <end position="205"/>
    </location>
</feature>
<gene>
    <name evidence="11" type="ORF">DUNSADRAFT_6422</name>
</gene>
<evidence type="ECO:0000313" key="12">
    <source>
        <dbReference type="Proteomes" id="UP000815325"/>
    </source>
</evidence>